<accession>A0A0B7ILZ5</accession>
<dbReference type="PANTHER" id="PTHR47313:SF1">
    <property type="entry name" value="RIBOSOMAL RNA LARGE SUBUNIT METHYLTRANSFERASE K_L"/>
    <property type="match status" value="1"/>
</dbReference>
<protein>
    <submittedName>
        <fullName evidence="2">23S rRNA m2G2445 methyltransferase</fullName>
    </submittedName>
</protein>
<dbReference type="InterPro" id="IPR002052">
    <property type="entry name" value="DNA_methylase_N6_adenine_CS"/>
</dbReference>
<dbReference type="Proteomes" id="UP000039370">
    <property type="component" value="Unassembled WGS sequence"/>
</dbReference>
<evidence type="ECO:0000313" key="2">
    <source>
        <dbReference type="EMBL" id="CEN51008.1"/>
    </source>
</evidence>
<dbReference type="AlphaFoldDB" id="A0A0B7ILZ5"/>
<dbReference type="SUPFAM" id="SSF53335">
    <property type="entry name" value="S-adenosyl-L-methionine-dependent methyltransferases"/>
    <property type="match status" value="1"/>
</dbReference>
<dbReference type="Gene3D" id="3.40.50.150">
    <property type="entry name" value="Vaccinia Virus protein VP39"/>
    <property type="match status" value="1"/>
</dbReference>
<dbReference type="Pfam" id="PF01170">
    <property type="entry name" value="UPF0020"/>
    <property type="match status" value="1"/>
</dbReference>
<dbReference type="GO" id="GO:0003676">
    <property type="term" value="F:nucleic acid binding"/>
    <property type="evidence" value="ECO:0007669"/>
    <property type="project" value="InterPro"/>
</dbReference>
<name>A0A0B7ILZ5_9FLAO</name>
<organism evidence="2 3">
    <name type="scientific">Capnocytophaga canimorsus</name>
    <dbReference type="NCBI Taxonomy" id="28188"/>
    <lineage>
        <taxon>Bacteria</taxon>
        <taxon>Pseudomonadati</taxon>
        <taxon>Bacteroidota</taxon>
        <taxon>Flavobacteriia</taxon>
        <taxon>Flavobacteriales</taxon>
        <taxon>Flavobacteriaceae</taxon>
        <taxon>Capnocytophaga</taxon>
    </lineage>
</organism>
<reference evidence="3" key="1">
    <citation type="submission" date="2015-01" db="EMBL/GenBank/DDBJ databases">
        <authorList>
            <person name="MANFREDI Pablo"/>
        </authorList>
    </citation>
    <scope>NUCLEOTIDE SEQUENCE [LARGE SCALE GENOMIC DNA]</scope>
    <source>
        <strain evidence="3">Cc11</strain>
    </source>
</reference>
<dbReference type="InterPro" id="IPR000241">
    <property type="entry name" value="RlmKL-like_Mtase"/>
</dbReference>
<dbReference type="InterPro" id="IPR029063">
    <property type="entry name" value="SAM-dependent_MTases_sf"/>
</dbReference>
<evidence type="ECO:0000259" key="1">
    <source>
        <dbReference type="Pfam" id="PF01170"/>
    </source>
</evidence>
<evidence type="ECO:0000313" key="3">
    <source>
        <dbReference type="Proteomes" id="UP000039370"/>
    </source>
</evidence>
<dbReference type="PANTHER" id="PTHR47313">
    <property type="entry name" value="RIBOSOMAL RNA LARGE SUBUNIT METHYLTRANSFERASE K/L"/>
    <property type="match status" value="1"/>
</dbReference>
<feature type="domain" description="Ribosomal RNA large subunit methyltransferase K/L-like methyltransferase" evidence="1">
    <location>
        <begin position="8"/>
        <end position="125"/>
    </location>
</feature>
<keyword evidence="2" id="KW-0489">Methyltransferase</keyword>
<proteinExistence type="predicted"/>
<gene>
    <name evidence="2" type="ORF">CCAN11_2240003</name>
</gene>
<dbReference type="GO" id="GO:0008990">
    <property type="term" value="F:rRNA (guanine-N2-)-methyltransferase activity"/>
    <property type="evidence" value="ECO:0007669"/>
    <property type="project" value="TreeGrafter"/>
</dbReference>
<dbReference type="EMBL" id="CDOK01000140">
    <property type="protein sequence ID" value="CEN51008.1"/>
    <property type="molecule type" value="Genomic_DNA"/>
</dbReference>
<dbReference type="GO" id="GO:0070043">
    <property type="term" value="F:rRNA (guanine-N7-)-methyltransferase activity"/>
    <property type="evidence" value="ECO:0007669"/>
    <property type="project" value="TreeGrafter"/>
</dbReference>
<keyword evidence="2" id="KW-0808">Transferase</keyword>
<sequence>MRVALKTKEFHYQILGYDKAPSAVAKAKDNLKNANLSDYIEVVQKNFFETQKEDKQRKLYMVFNPPYGERLQIDIPKFYETLGNTLKNGYPNTDAWFITSNLEAIKYVGLRPSRKIKLFNGKLESRFLNYKMYEGAKNKNRL</sequence>
<dbReference type="PROSITE" id="PS00092">
    <property type="entry name" value="N6_MTASE"/>
    <property type="match status" value="1"/>
</dbReference>